<dbReference type="PROSITE" id="PS51819">
    <property type="entry name" value="VOC"/>
    <property type="match status" value="1"/>
</dbReference>
<protein>
    <submittedName>
        <fullName evidence="2">Lactoylglutathione lyase</fullName>
    </submittedName>
</protein>
<dbReference type="InterPro" id="IPR050383">
    <property type="entry name" value="GlyoxalaseI/FosfomycinResist"/>
</dbReference>
<dbReference type="Proteomes" id="UP001143463">
    <property type="component" value="Unassembled WGS sequence"/>
</dbReference>
<organism evidence="2 3">
    <name type="scientific">Pseudonocardia halophobica</name>
    <dbReference type="NCBI Taxonomy" id="29401"/>
    <lineage>
        <taxon>Bacteria</taxon>
        <taxon>Bacillati</taxon>
        <taxon>Actinomycetota</taxon>
        <taxon>Actinomycetes</taxon>
        <taxon>Pseudonocardiales</taxon>
        <taxon>Pseudonocardiaceae</taxon>
        <taxon>Pseudonocardia</taxon>
    </lineage>
</organism>
<dbReference type="Pfam" id="PF18029">
    <property type="entry name" value="Glyoxalase_6"/>
    <property type="match status" value="1"/>
</dbReference>
<dbReference type="GO" id="GO:0016829">
    <property type="term" value="F:lyase activity"/>
    <property type="evidence" value="ECO:0007669"/>
    <property type="project" value="UniProtKB-KW"/>
</dbReference>
<dbReference type="RefSeq" id="WP_037038877.1">
    <property type="nucleotide sequence ID" value="NZ_BAAAUZ010000030.1"/>
</dbReference>
<evidence type="ECO:0000313" key="2">
    <source>
        <dbReference type="EMBL" id="GLL11063.1"/>
    </source>
</evidence>
<evidence type="ECO:0000259" key="1">
    <source>
        <dbReference type="PROSITE" id="PS51819"/>
    </source>
</evidence>
<proteinExistence type="predicted"/>
<dbReference type="PANTHER" id="PTHR21366">
    <property type="entry name" value="GLYOXALASE FAMILY PROTEIN"/>
    <property type="match status" value="1"/>
</dbReference>
<dbReference type="CDD" id="cd06587">
    <property type="entry name" value="VOC"/>
    <property type="match status" value="1"/>
</dbReference>
<keyword evidence="3" id="KW-1185">Reference proteome</keyword>
<dbReference type="SUPFAM" id="SSF54593">
    <property type="entry name" value="Glyoxalase/Bleomycin resistance protein/Dihydroxybiphenyl dioxygenase"/>
    <property type="match status" value="1"/>
</dbReference>
<evidence type="ECO:0000313" key="3">
    <source>
        <dbReference type="Proteomes" id="UP001143463"/>
    </source>
</evidence>
<gene>
    <name evidence="2" type="ORF">GCM10017577_22040</name>
</gene>
<name>A0A9W6L0M1_9PSEU</name>
<keyword evidence="2" id="KW-0456">Lyase</keyword>
<dbReference type="PANTHER" id="PTHR21366:SF14">
    <property type="entry name" value="GLYOXALASE DOMAIN-CONTAINING PROTEIN 5"/>
    <property type="match status" value="1"/>
</dbReference>
<dbReference type="EMBL" id="BSFQ01000007">
    <property type="protein sequence ID" value="GLL11063.1"/>
    <property type="molecule type" value="Genomic_DNA"/>
</dbReference>
<accession>A0A9W6L0M1</accession>
<sequence length="120" mass="13120">MRVDGLDHIVLVTDDPERLIAWYRETLGLATERLDEWRRGEVPFASLRVSEGTIIDVQRGERTGTNVGHFALVLSGTDLDALAAEHGVAGPKDLFGARGQGRGIYLTDPDGNGVELRTYS</sequence>
<feature type="domain" description="VOC" evidence="1">
    <location>
        <begin position="5"/>
        <end position="119"/>
    </location>
</feature>
<reference evidence="2" key="1">
    <citation type="journal article" date="2014" name="Int. J. Syst. Evol. Microbiol.">
        <title>Complete genome sequence of Corynebacterium casei LMG S-19264T (=DSM 44701T), isolated from a smear-ripened cheese.</title>
        <authorList>
            <consortium name="US DOE Joint Genome Institute (JGI-PGF)"/>
            <person name="Walter F."/>
            <person name="Albersmeier A."/>
            <person name="Kalinowski J."/>
            <person name="Ruckert C."/>
        </authorList>
    </citation>
    <scope>NUCLEOTIDE SEQUENCE</scope>
    <source>
        <strain evidence="2">VKM Ac-1069</strain>
    </source>
</reference>
<dbReference type="Gene3D" id="3.10.180.10">
    <property type="entry name" value="2,3-Dihydroxybiphenyl 1,2-Dioxygenase, domain 1"/>
    <property type="match status" value="1"/>
</dbReference>
<dbReference type="InterPro" id="IPR037523">
    <property type="entry name" value="VOC_core"/>
</dbReference>
<dbReference type="AlphaFoldDB" id="A0A9W6L0M1"/>
<comment type="caution">
    <text evidence="2">The sequence shown here is derived from an EMBL/GenBank/DDBJ whole genome shotgun (WGS) entry which is preliminary data.</text>
</comment>
<dbReference type="InterPro" id="IPR041581">
    <property type="entry name" value="Glyoxalase_6"/>
</dbReference>
<reference evidence="2" key="2">
    <citation type="submission" date="2023-01" db="EMBL/GenBank/DDBJ databases">
        <authorList>
            <person name="Sun Q."/>
            <person name="Evtushenko L."/>
        </authorList>
    </citation>
    <scope>NUCLEOTIDE SEQUENCE</scope>
    <source>
        <strain evidence="2">VKM Ac-1069</strain>
    </source>
</reference>
<dbReference type="InterPro" id="IPR029068">
    <property type="entry name" value="Glyas_Bleomycin-R_OHBP_Dase"/>
</dbReference>